<evidence type="ECO:0000313" key="1">
    <source>
        <dbReference type="EMBL" id="KMO69794.1"/>
    </source>
</evidence>
<dbReference type="Pfam" id="PF06013">
    <property type="entry name" value="WXG100"/>
    <property type="match status" value="1"/>
</dbReference>
<reference evidence="1 2" key="1">
    <citation type="journal article" date="2015" name="Genome Biol. Evol.">
        <title>Characterization of Three Mycobacterium spp. with Potential Use in Bioremediation by Genome Sequencing and Comparative Genomics.</title>
        <authorList>
            <person name="Das S."/>
            <person name="Pettersson B.M."/>
            <person name="Behra P.R."/>
            <person name="Ramesh M."/>
            <person name="Dasgupta S."/>
            <person name="Bhattacharya A."/>
            <person name="Kirsebom L.A."/>
        </authorList>
    </citation>
    <scope>NUCLEOTIDE SEQUENCE [LARGE SCALE GENOMIC DNA]</scope>
    <source>
        <strain evidence="1 2">DSM 43826</strain>
    </source>
</reference>
<dbReference type="RefSeq" id="WP_048473049.1">
    <property type="nucleotide sequence ID" value="NZ_JYNL01000065.1"/>
</dbReference>
<dbReference type="EMBL" id="JYNL01000065">
    <property type="protein sequence ID" value="KMO69794.1"/>
    <property type="molecule type" value="Genomic_DNA"/>
</dbReference>
<organism evidence="1 2">
    <name type="scientific">Mycolicibacterium chlorophenolicum</name>
    <dbReference type="NCBI Taxonomy" id="37916"/>
    <lineage>
        <taxon>Bacteria</taxon>
        <taxon>Bacillati</taxon>
        <taxon>Actinomycetota</taxon>
        <taxon>Actinomycetes</taxon>
        <taxon>Mycobacteriales</taxon>
        <taxon>Mycobacteriaceae</taxon>
        <taxon>Mycolicibacterium</taxon>
    </lineage>
</organism>
<evidence type="ECO:0000313" key="2">
    <source>
        <dbReference type="Proteomes" id="UP000036513"/>
    </source>
</evidence>
<dbReference type="AlphaFoldDB" id="A0A0J6VHN9"/>
<protein>
    <recommendedName>
        <fullName evidence="3">WXG100 family type VII secretion target</fullName>
    </recommendedName>
</protein>
<gene>
    <name evidence="1" type="ORF">MCHLDSM_05906</name>
</gene>
<sequence>MSGDGTMIYNPMGLADLTSSMVQFSQELDQIGQEAHTLLAGSQEFFQGPSGAVNYQQAQQLINEGIQDGKDVIARHGSTVDTASSNFSAADLQVGNSFGGV</sequence>
<dbReference type="InterPro" id="IPR010310">
    <property type="entry name" value="T7SS_ESAT-6-like"/>
</dbReference>
<dbReference type="PATRIC" id="fig|37916.4.peg.5926"/>
<accession>A0A0J6VHN9</accession>
<dbReference type="Gene3D" id="1.10.287.1060">
    <property type="entry name" value="ESAT-6-like"/>
    <property type="match status" value="1"/>
</dbReference>
<dbReference type="Proteomes" id="UP000036513">
    <property type="component" value="Unassembled WGS sequence"/>
</dbReference>
<name>A0A0J6VHN9_9MYCO</name>
<proteinExistence type="predicted"/>
<comment type="caution">
    <text evidence="1">The sequence shown here is derived from an EMBL/GenBank/DDBJ whole genome shotgun (WGS) entry which is preliminary data.</text>
</comment>
<keyword evidence="2" id="KW-1185">Reference proteome</keyword>
<dbReference type="SUPFAM" id="SSF140453">
    <property type="entry name" value="EsxAB dimer-like"/>
    <property type="match status" value="1"/>
</dbReference>
<dbReference type="STRING" id="37916.MCHLDSM_05906"/>
<dbReference type="InterPro" id="IPR036689">
    <property type="entry name" value="ESAT-6-like_sf"/>
</dbReference>
<evidence type="ECO:0008006" key="3">
    <source>
        <dbReference type="Google" id="ProtNLM"/>
    </source>
</evidence>